<dbReference type="SUPFAM" id="SSF53850">
    <property type="entry name" value="Periplasmic binding protein-like II"/>
    <property type="match status" value="1"/>
</dbReference>
<sequence>MSFKRILLMLLFVSVIALVACQGDDDTDVEADTESSGEESSGSSDSETSESDGGSTELTLAYDTIPPSLDPHMSTATGTTDFALQIYETLFSIDSDYVAQPMLAASSEMSDDNQTLTIELREGVMFHNGEEMTAEDVVASMNRWKEISTKGQANLSDATFEANGDYEVVLKMNKPEPLIVNILAHPEQAPAIMPKEVIDNATAEGVSEYVGTGPFKVEEYVDTQSLHLKKFEDYSALDSESDGLVGNKTAKVDEILIDIVTDETIRFSGLQTGEYDIATRLSYDNVDQLQSEEGLKEFAEAFGFQGMFFNKANGFFTDNKARKAVNAALNMDDILTAAYVSPDYYSADNSLVNSDQALWHSDAGSDQYNQDNPEKAKELLDEAGYGGEEIVILATREYPTHYQAAIVIQSQLEDLGMNVSLEVYDWATLLEHRENPESWDIFVSGFNFDPDPANAVYLHSENEYAGWNESDEIDRLVEEINQSESQDEATELFHELQEEVWDYLPFILFGHHKPLHGLQSNVEGFDINFSMVLWNLEKK</sequence>
<proteinExistence type="predicted"/>
<dbReference type="Proteomes" id="UP000675431">
    <property type="component" value="Unassembled WGS sequence"/>
</dbReference>
<feature type="compositionally biased region" description="Low complexity" evidence="2">
    <location>
        <begin position="38"/>
        <end position="57"/>
    </location>
</feature>
<accession>A0A941CTP7</accession>
<dbReference type="RefSeq" id="WP_212366957.1">
    <property type="nucleotide sequence ID" value="NZ_JAGSIE010000001.1"/>
</dbReference>
<feature type="chain" id="PRO_5039086689" evidence="3">
    <location>
        <begin position="20"/>
        <end position="539"/>
    </location>
</feature>
<dbReference type="GO" id="GO:0043190">
    <property type="term" value="C:ATP-binding cassette (ABC) transporter complex"/>
    <property type="evidence" value="ECO:0007669"/>
    <property type="project" value="InterPro"/>
</dbReference>
<dbReference type="CDD" id="cd08502">
    <property type="entry name" value="PBP2_NikA_DppA_OppA_like_16"/>
    <property type="match status" value="1"/>
</dbReference>
<gene>
    <name evidence="5" type="ORF">KC820_00045</name>
</gene>
<comment type="caution">
    <text evidence="5">The sequence shown here is derived from an EMBL/GenBank/DDBJ whole genome shotgun (WGS) entry which is preliminary data.</text>
</comment>
<dbReference type="Gene3D" id="3.40.190.10">
    <property type="entry name" value="Periplasmic binding protein-like II"/>
    <property type="match status" value="1"/>
</dbReference>
<dbReference type="GO" id="GO:1904680">
    <property type="term" value="F:peptide transmembrane transporter activity"/>
    <property type="evidence" value="ECO:0007669"/>
    <property type="project" value="TreeGrafter"/>
</dbReference>
<dbReference type="PIRSF" id="PIRSF002741">
    <property type="entry name" value="MppA"/>
    <property type="match status" value="1"/>
</dbReference>
<evidence type="ECO:0000313" key="5">
    <source>
        <dbReference type="EMBL" id="MBR7552530.1"/>
    </source>
</evidence>
<dbReference type="PANTHER" id="PTHR30290">
    <property type="entry name" value="PERIPLASMIC BINDING COMPONENT OF ABC TRANSPORTER"/>
    <property type="match status" value="1"/>
</dbReference>
<feature type="domain" description="Solute-binding protein family 5" evidence="4">
    <location>
        <begin position="100"/>
        <end position="458"/>
    </location>
</feature>
<evidence type="ECO:0000256" key="1">
    <source>
        <dbReference type="ARBA" id="ARBA00022729"/>
    </source>
</evidence>
<evidence type="ECO:0000313" key="6">
    <source>
        <dbReference type="Proteomes" id="UP000675431"/>
    </source>
</evidence>
<dbReference type="GO" id="GO:0015833">
    <property type="term" value="P:peptide transport"/>
    <property type="evidence" value="ECO:0007669"/>
    <property type="project" value="TreeGrafter"/>
</dbReference>
<evidence type="ECO:0000256" key="2">
    <source>
        <dbReference type="SAM" id="MobiDB-lite"/>
    </source>
</evidence>
<protein>
    <submittedName>
        <fullName evidence="5">ABC transporter substrate-binding protein</fullName>
    </submittedName>
</protein>
<feature type="signal peptide" evidence="3">
    <location>
        <begin position="1"/>
        <end position="19"/>
    </location>
</feature>
<dbReference type="Gene3D" id="3.90.76.10">
    <property type="entry name" value="Dipeptide-binding Protein, Domain 1"/>
    <property type="match status" value="1"/>
</dbReference>
<dbReference type="InterPro" id="IPR039424">
    <property type="entry name" value="SBP_5"/>
</dbReference>
<dbReference type="InterPro" id="IPR000914">
    <property type="entry name" value="SBP_5_dom"/>
</dbReference>
<evidence type="ECO:0000259" key="4">
    <source>
        <dbReference type="Pfam" id="PF00496"/>
    </source>
</evidence>
<name>A0A941CTP7_9BACI</name>
<organism evidence="5 6">
    <name type="scientific">Allobacillus saliphilus</name>
    <dbReference type="NCBI Taxonomy" id="2912308"/>
    <lineage>
        <taxon>Bacteria</taxon>
        <taxon>Bacillati</taxon>
        <taxon>Bacillota</taxon>
        <taxon>Bacilli</taxon>
        <taxon>Bacillales</taxon>
        <taxon>Bacillaceae</taxon>
        <taxon>Allobacillus</taxon>
    </lineage>
</organism>
<feature type="region of interest" description="Disordered" evidence="2">
    <location>
        <begin position="27"/>
        <end position="73"/>
    </location>
</feature>
<dbReference type="InterPro" id="IPR030678">
    <property type="entry name" value="Peptide/Ni-bd"/>
</dbReference>
<dbReference type="Gene3D" id="3.10.105.10">
    <property type="entry name" value="Dipeptide-binding Protein, Domain 3"/>
    <property type="match status" value="1"/>
</dbReference>
<keyword evidence="6" id="KW-1185">Reference proteome</keyword>
<dbReference type="Pfam" id="PF00496">
    <property type="entry name" value="SBP_bac_5"/>
    <property type="match status" value="1"/>
</dbReference>
<feature type="compositionally biased region" description="Acidic residues" evidence="2">
    <location>
        <begin position="27"/>
        <end position="37"/>
    </location>
</feature>
<dbReference type="PANTHER" id="PTHR30290:SF38">
    <property type="entry name" value="D,D-DIPEPTIDE-BINDING PERIPLASMIC PROTEIN DDPA-RELATED"/>
    <property type="match status" value="1"/>
</dbReference>
<evidence type="ECO:0000256" key="3">
    <source>
        <dbReference type="SAM" id="SignalP"/>
    </source>
</evidence>
<dbReference type="GO" id="GO:0042597">
    <property type="term" value="C:periplasmic space"/>
    <property type="evidence" value="ECO:0007669"/>
    <property type="project" value="UniProtKB-ARBA"/>
</dbReference>
<keyword evidence="1 3" id="KW-0732">Signal</keyword>
<dbReference type="AlphaFoldDB" id="A0A941CTP7"/>
<dbReference type="EMBL" id="JAGSIE010000001">
    <property type="protein sequence ID" value="MBR7552530.1"/>
    <property type="molecule type" value="Genomic_DNA"/>
</dbReference>
<reference evidence="5 6" key="1">
    <citation type="submission" date="2021-04" db="EMBL/GenBank/DDBJ databases">
        <title>Allobacillus sp. nov. SKP8-2 isolated from shrimp paste.</title>
        <authorList>
            <person name="Tanasupawat S."/>
            <person name="Yiamsombat S."/>
            <person name="Kanchanasin P."/>
            <person name="Kuncharoen N."/>
        </authorList>
    </citation>
    <scope>NUCLEOTIDE SEQUENCE [LARGE SCALE GENOMIC DNA]</scope>
    <source>
        <strain evidence="5 6">SKP8-2</strain>
    </source>
</reference>
<dbReference type="PROSITE" id="PS51257">
    <property type="entry name" value="PROKAR_LIPOPROTEIN"/>
    <property type="match status" value="1"/>
</dbReference>